<dbReference type="AlphaFoldDB" id="E4KNP9"/>
<evidence type="ECO:0000256" key="1">
    <source>
        <dbReference type="SAM" id="MobiDB-lite"/>
    </source>
</evidence>
<dbReference type="InterPro" id="IPR027954">
    <property type="entry name" value="Transcobalamin-like_C"/>
</dbReference>
<feature type="region of interest" description="Disordered" evidence="1">
    <location>
        <begin position="23"/>
        <end position="87"/>
    </location>
</feature>
<feature type="compositionally biased region" description="Low complexity" evidence="1">
    <location>
        <begin position="29"/>
        <end position="72"/>
    </location>
</feature>
<keyword evidence="5" id="KW-1185">Reference proteome</keyword>
<dbReference type="Proteomes" id="UP000005990">
    <property type="component" value="Unassembled WGS sequence"/>
</dbReference>
<name>E4KNP9_9LACT</name>
<feature type="domain" description="Transcobalamin-like C-terminal" evidence="3">
    <location>
        <begin position="119"/>
        <end position="186"/>
    </location>
</feature>
<feature type="compositionally biased region" description="Acidic residues" evidence="1">
    <location>
        <begin position="73"/>
        <end position="87"/>
    </location>
</feature>
<feature type="chain" id="PRO_5038594872" description="Transcobalamin-like C-terminal domain-containing protein" evidence="2">
    <location>
        <begin position="25"/>
        <end position="209"/>
    </location>
</feature>
<organism evidence="4 5">
    <name type="scientific">Eremococcus coleocola ACS-139-V-Col8</name>
    <dbReference type="NCBI Taxonomy" id="908337"/>
    <lineage>
        <taxon>Bacteria</taxon>
        <taxon>Bacillati</taxon>
        <taxon>Bacillota</taxon>
        <taxon>Bacilli</taxon>
        <taxon>Lactobacillales</taxon>
        <taxon>Aerococcaceae</taxon>
        <taxon>Eremococcus</taxon>
    </lineage>
</organism>
<proteinExistence type="predicted"/>
<dbReference type="STRING" id="908337.HMPREF9257_1093"/>
<dbReference type="Gene3D" id="2.170.130.30">
    <property type="match status" value="1"/>
</dbReference>
<dbReference type="RefSeq" id="WP_006418118.1">
    <property type="nucleotide sequence ID" value="NZ_AENN01000013.1"/>
</dbReference>
<evidence type="ECO:0000313" key="4">
    <source>
        <dbReference type="EMBL" id="EFR31419.1"/>
    </source>
</evidence>
<evidence type="ECO:0000259" key="3">
    <source>
        <dbReference type="Pfam" id="PF14478"/>
    </source>
</evidence>
<keyword evidence="2" id="KW-0732">Signal</keyword>
<dbReference type="OrthoDB" id="2356646at2"/>
<reference evidence="4 5" key="1">
    <citation type="submission" date="2010-10" db="EMBL/GenBank/DDBJ databases">
        <authorList>
            <person name="Durkin A.S."/>
            <person name="Madupu R."/>
            <person name="Torralba M."/>
            <person name="Gillis M."/>
            <person name="Methe B."/>
            <person name="Sutton G."/>
            <person name="Nelson K.E."/>
        </authorList>
    </citation>
    <scope>NUCLEOTIDE SEQUENCE [LARGE SCALE GENOMIC DNA]</scope>
    <source>
        <strain evidence="4 5">ACS-139-V-Col8</strain>
    </source>
</reference>
<protein>
    <recommendedName>
        <fullName evidence="3">Transcobalamin-like C-terminal domain-containing protein</fullName>
    </recommendedName>
</protein>
<feature type="signal peptide" evidence="2">
    <location>
        <begin position="1"/>
        <end position="24"/>
    </location>
</feature>
<dbReference type="PROSITE" id="PS51257">
    <property type="entry name" value="PROKAR_LIPOPROTEIN"/>
    <property type="match status" value="1"/>
</dbReference>
<dbReference type="eggNOG" id="ENOG50338FS">
    <property type="taxonomic scope" value="Bacteria"/>
</dbReference>
<sequence>MKKSLKFMAMAALSLLLVACNNNNDNTDQAASQEAASSAVESQSSEAASSSTSESTSSDSMTSGSENNSESEANSDESASDSEANGDEAMGETAKFSFYIAGQEGAILEADVPVTEDMSVLDAMESIDDLDFTFNEEEGVIDHIAEYENDYENGVTWTYLFNDQFAELGVVSQKLKAGDKIAWYYGTADDLPEIIIPAEEDATTEEDAE</sequence>
<gene>
    <name evidence="4" type="ORF">HMPREF9257_1093</name>
</gene>
<dbReference type="Pfam" id="PF14478">
    <property type="entry name" value="DUF4430"/>
    <property type="match status" value="1"/>
</dbReference>
<accession>E4KNP9</accession>
<evidence type="ECO:0000256" key="2">
    <source>
        <dbReference type="SAM" id="SignalP"/>
    </source>
</evidence>
<evidence type="ECO:0000313" key="5">
    <source>
        <dbReference type="Proteomes" id="UP000005990"/>
    </source>
</evidence>
<comment type="caution">
    <text evidence="4">The sequence shown here is derived from an EMBL/GenBank/DDBJ whole genome shotgun (WGS) entry which is preliminary data.</text>
</comment>
<dbReference type="EMBL" id="AENN01000013">
    <property type="protein sequence ID" value="EFR31419.1"/>
    <property type="molecule type" value="Genomic_DNA"/>
</dbReference>